<feature type="transmembrane region" description="Helical" evidence="3">
    <location>
        <begin position="409"/>
        <end position="427"/>
    </location>
</feature>
<dbReference type="AlphaFoldDB" id="A0A916K844"/>
<feature type="transmembrane region" description="Helical" evidence="3">
    <location>
        <begin position="439"/>
        <end position="463"/>
    </location>
</feature>
<keyword evidence="3" id="KW-1133">Transmembrane helix</keyword>
<comment type="similarity">
    <text evidence="1">Belongs to the GerABKA family.</text>
</comment>
<accession>A0A916K844</accession>
<evidence type="ECO:0000313" key="5">
    <source>
        <dbReference type="Proteomes" id="UP000693672"/>
    </source>
</evidence>
<keyword evidence="3" id="KW-0812">Transmembrane</keyword>
<feature type="transmembrane region" description="Helical" evidence="3">
    <location>
        <begin position="311"/>
        <end position="333"/>
    </location>
</feature>
<dbReference type="GO" id="GO:0009847">
    <property type="term" value="P:spore germination"/>
    <property type="evidence" value="ECO:0007669"/>
    <property type="project" value="InterPro"/>
</dbReference>
<sequence>MDLFKRMSRMLFRSQRRHAEARETVIADAQMLSSDFPHNVKVLEDLFAECADLVFHRFQAFHSFHAVLVYFEGMSNKELTNEHIMAPLLRPQEKPEESVRTAVLNAISSSQVKELVTYAHTIEELLVGNPVLLVQGNPYAVSIGLADVKKRAIDEPVAESVVRGPREGFTEALSVNTTLIRKTIKSPALKMKSVKIGRYTQTQTMIAFMDGIADPALIEEVEKRLRRIDIDGVLESSYIEELVEDNPYSVFPQLISTERPDVVVANLLEGRAAILVDGTPFALVAPVTIFSLLQSPEDYYERFWSGSVIRWLRYLFFMIALIIPSAYVAILTYHQEMIPTSLLLSVAKSREEIPFPALVEALVMEVTFEALREAGVRLPKQVGAAVSIVGALVIGQAAISAGLVSAPMVMVVAITGIASFTIPRYALGISVRILRFPLMFLAGMLGLLGLMLGLITIFVHLSALRSFGVPYLSPMAPANPRIGRVFSKLPLWTRDARPEQLAPHNLYRQAPGLKPGPEQGNGS</sequence>
<name>A0A916K844_9BACL</name>
<dbReference type="RefSeq" id="WP_246627598.1">
    <property type="nucleotide sequence ID" value="NZ_CAJVAS010000026.1"/>
</dbReference>
<keyword evidence="2 3" id="KW-0472">Membrane</keyword>
<feature type="transmembrane region" description="Helical" evidence="3">
    <location>
        <begin position="383"/>
        <end position="403"/>
    </location>
</feature>
<dbReference type="Pfam" id="PF03323">
    <property type="entry name" value="GerA"/>
    <property type="match status" value="1"/>
</dbReference>
<evidence type="ECO:0000256" key="2">
    <source>
        <dbReference type="ARBA" id="ARBA00023136"/>
    </source>
</evidence>
<dbReference type="EMBL" id="CAJVAS010000026">
    <property type="protein sequence ID" value="CAG7644053.1"/>
    <property type="molecule type" value="Genomic_DNA"/>
</dbReference>
<keyword evidence="5" id="KW-1185">Reference proteome</keyword>
<proteinExistence type="inferred from homology"/>
<dbReference type="PANTHER" id="PTHR22550">
    <property type="entry name" value="SPORE GERMINATION PROTEIN"/>
    <property type="match status" value="1"/>
</dbReference>
<dbReference type="InterPro" id="IPR004995">
    <property type="entry name" value="Spore_Ger"/>
</dbReference>
<dbReference type="PIRSF" id="PIRSF005690">
    <property type="entry name" value="GerBA"/>
    <property type="match status" value="1"/>
</dbReference>
<dbReference type="PANTHER" id="PTHR22550:SF5">
    <property type="entry name" value="LEUCINE ZIPPER PROTEIN 4"/>
    <property type="match status" value="1"/>
</dbReference>
<reference evidence="4" key="1">
    <citation type="submission" date="2021-06" db="EMBL/GenBank/DDBJ databases">
        <authorList>
            <person name="Criscuolo A."/>
        </authorList>
    </citation>
    <scope>NUCLEOTIDE SEQUENCE</scope>
    <source>
        <strain evidence="4">CIP111600</strain>
    </source>
</reference>
<gene>
    <name evidence="4" type="primary">gerAA_6</name>
    <name evidence="4" type="ORF">PAESOLCIP111_04612</name>
</gene>
<organism evidence="4 5">
    <name type="scientific">Paenibacillus solanacearum</name>
    <dbReference type="NCBI Taxonomy" id="2048548"/>
    <lineage>
        <taxon>Bacteria</taxon>
        <taxon>Bacillati</taxon>
        <taxon>Bacillota</taxon>
        <taxon>Bacilli</taxon>
        <taxon>Bacillales</taxon>
        <taxon>Paenibacillaceae</taxon>
        <taxon>Paenibacillus</taxon>
    </lineage>
</organism>
<evidence type="ECO:0000256" key="1">
    <source>
        <dbReference type="ARBA" id="ARBA00005278"/>
    </source>
</evidence>
<evidence type="ECO:0000313" key="4">
    <source>
        <dbReference type="EMBL" id="CAG7644053.1"/>
    </source>
</evidence>
<dbReference type="InterPro" id="IPR050768">
    <property type="entry name" value="UPF0353/GerABKA_families"/>
</dbReference>
<evidence type="ECO:0000256" key="3">
    <source>
        <dbReference type="SAM" id="Phobius"/>
    </source>
</evidence>
<protein>
    <submittedName>
        <fullName evidence="4">Spore germination protein A1</fullName>
    </submittedName>
</protein>
<dbReference type="Proteomes" id="UP000693672">
    <property type="component" value="Unassembled WGS sequence"/>
</dbReference>
<comment type="caution">
    <text evidence="4">The sequence shown here is derived from an EMBL/GenBank/DDBJ whole genome shotgun (WGS) entry which is preliminary data.</text>
</comment>
<dbReference type="GO" id="GO:0016020">
    <property type="term" value="C:membrane"/>
    <property type="evidence" value="ECO:0007669"/>
    <property type="project" value="InterPro"/>
</dbReference>